<dbReference type="RefSeq" id="XP_065987009.1">
    <property type="nucleotide sequence ID" value="XM_066131147.1"/>
</dbReference>
<evidence type="ECO:0000313" key="1">
    <source>
        <dbReference type="EMBL" id="QLI70440.1"/>
    </source>
</evidence>
<dbReference type="AlphaFoldDB" id="A0A7D5YSU3"/>
<dbReference type="KEGG" id="mbrn:90968035"/>
<sequence length="42" mass="5231">MARFDQIFSVDHFPDPLDDQKWIYYDGQIIYYANQRQIDRTF</sequence>
<organism evidence="1 2">
    <name type="scientific">Metarhizium brunneum</name>
    <dbReference type="NCBI Taxonomy" id="500148"/>
    <lineage>
        <taxon>Eukaryota</taxon>
        <taxon>Fungi</taxon>
        <taxon>Dikarya</taxon>
        <taxon>Ascomycota</taxon>
        <taxon>Pezizomycotina</taxon>
        <taxon>Sordariomycetes</taxon>
        <taxon>Hypocreomycetidae</taxon>
        <taxon>Hypocreales</taxon>
        <taxon>Clavicipitaceae</taxon>
        <taxon>Metarhizium</taxon>
    </lineage>
</organism>
<dbReference type="Proteomes" id="UP000510686">
    <property type="component" value="Chromosome 4"/>
</dbReference>
<name>A0A7D5YSU3_9HYPO</name>
<dbReference type="EMBL" id="CP058935">
    <property type="protein sequence ID" value="QLI70440.1"/>
    <property type="molecule type" value="Genomic_DNA"/>
</dbReference>
<gene>
    <name evidence="1" type="ORF">G6M90_00g080130</name>
</gene>
<accession>A0A7D5YSU3</accession>
<protein>
    <submittedName>
        <fullName evidence="1">Uncharacterized protein</fullName>
    </submittedName>
</protein>
<evidence type="ECO:0000313" key="2">
    <source>
        <dbReference type="Proteomes" id="UP000510686"/>
    </source>
</evidence>
<dbReference type="GeneID" id="90968035"/>
<reference evidence="1 2" key="1">
    <citation type="submission" date="2020-07" db="EMBL/GenBank/DDBJ databases">
        <title>Telomere length de novo assembly of all 7 chromosomes of the fungus, Metarhizium brunneum, using a novel assembly pipeline.</title>
        <authorList>
            <person name="Saud z."/>
            <person name="Kortsinoglou A."/>
            <person name="Kouvelis V.N."/>
            <person name="Butt T.M."/>
        </authorList>
    </citation>
    <scope>NUCLEOTIDE SEQUENCE [LARGE SCALE GENOMIC DNA]</scope>
    <source>
        <strain evidence="1 2">4556</strain>
    </source>
</reference>
<keyword evidence="2" id="KW-1185">Reference proteome</keyword>
<proteinExistence type="predicted"/>